<proteinExistence type="predicted"/>
<dbReference type="EMBL" id="VSSQ01010298">
    <property type="protein sequence ID" value="MPM43953.1"/>
    <property type="molecule type" value="Genomic_DNA"/>
</dbReference>
<sequence length="304" mass="33670">MYIMSLFIWTVKVEGVSRINSEDVIAACEKNGISPGKLKHGIDLYEVGEKLMLEFDDISWIAVNLKGTGITVKIVETIPKTEYVDRETPTDVVANLDGKIVSVAAATGTPVVKEGDEVLAGDVLISNIVPLKDGETKTGEKYVSASGEVYAERQYNIEGVSELKYNEKTLTGKTKTDYSICIKDKNINFITPSLDDAYEQMTDDISIFNIGDYIIPFSIEKKVYGEVYSVELTRTKEEANELADKQLSEKLTALLMETGGEMSAMQKEVVENEENVTVKGHVSVIMRIDTQKEAQIVNNKEVTE</sequence>
<name>A0A644ZZA9_9ZZZZ</name>
<comment type="caution">
    <text evidence="1">The sequence shown here is derived from an EMBL/GenBank/DDBJ whole genome shotgun (WGS) entry which is preliminary data.</text>
</comment>
<gene>
    <name evidence="1" type="ORF">SDC9_90631</name>
</gene>
<organism evidence="1">
    <name type="scientific">bioreactor metagenome</name>
    <dbReference type="NCBI Taxonomy" id="1076179"/>
    <lineage>
        <taxon>unclassified sequences</taxon>
        <taxon>metagenomes</taxon>
        <taxon>ecological metagenomes</taxon>
    </lineage>
</organism>
<reference evidence="1" key="1">
    <citation type="submission" date="2019-08" db="EMBL/GenBank/DDBJ databases">
        <authorList>
            <person name="Kucharzyk K."/>
            <person name="Murdoch R.W."/>
            <person name="Higgins S."/>
            <person name="Loffler F."/>
        </authorList>
    </citation>
    <scope>NUCLEOTIDE SEQUENCE</scope>
</reference>
<evidence type="ECO:0000313" key="1">
    <source>
        <dbReference type="EMBL" id="MPM43953.1"/>
    </source>
</evidence>
<dbReference type="InterPro" id="IPR010690">
    <property type="entry name" value="YqfD"/>
</dbReference>
<accession>A0A644ZZA9</accession>
<dbReference type="Pfam" id="PF06898">
    <property type="entry name" value="YqfD"/>
    <property type="match status" value="1"/>
</dbReference>
<protein>
    <recommendedName>
        <fullName evidence="2">Sporulation protein YqfD</fullName>
    </recommendedName>
</protein>
<evidence type="ECO:0008006" key="2">
    <source>
        <dbReference type="Google" id="ProtNLM"/>
    </source>
</evidence>
<dbReference type="AlphaFoldDB" id="A0A644ZZA9"/>